<dbReference type="Proteomes" id="UP000515135">
    <property type="component" value="Unplaced"/>
</dbReference>
<dbReference type="OrthoDB" id="10080790at2759"/>
<dbReference type="GO" id="GO:0003779">
    <property type="term" value="F:actin binding"/>
    <property type="evidence" value="ECO:0007669"/>
    <property type="project" value="InterPro"/>
</dbReference>
<sequence length="250" mass="28475">MAWNPYGEDFLGDKQFAKVLRKRRRQPPKLYQVEDVVGEEDRGGHVWVKVRWAGSWPGRQFSWVPLQENPELEAYLHHYMEATTLGRGGIQEDEASILQYLKTAIYTALGEGSHRAGQYNTKASLTLPFPRADFDKLFRPLTIVGWVAGGSGQPETFSCHPSELSPALGIGWHKKHLKTSSAILVTGVRVTWGYRPVVRYDHSACPRCKHKRAERLRPSQCSPKEILHNDDGWLTLVLTRELINTLHPNR</sequence>
<gene>
    <name evidence="2" type="primary">LOC109473190</name>
</gene>
<protein>
    <submittedName>
        <fullName evidence="2">Uncharacterized protein LOC109473190</fullName>
    </submittedName>
</protein>
<evidence type="ECO:0000313" key="1">
    <source>
        <dbReference type="Proteomes" id="UP000515135"/>
    </source>
</evidence>
<dbReference type="PROSITE" id="PS00414">
    <property type="entry name" value="PROFILIN"/>
    <property type="match status" value="1"/>
</dbReference>
<keyword evidence="1" id="KW-1185">Reference proteome</keyword>
<dbReference type="GeneID" id="109473190"/>
<evidence type="ECO:0000313" key="2">
    <source>
        <dbReference type="RefSeq" id="XP_019628629.1"/>
    </source>
</evidence>
<dbReference type="RefSeq" id="XP_019628629.1">
    <property type="nucleotide sequence ID" value="XM_019773070.1"/>
</dbReference>
<dbReference type="InterPro" id="IPR027310">
    <property type="entry name" value="Profilin_CS"/>
</dbReference>
<proteinExistence type="predicted"/>
<accession>A0A6P4Z3V1</accession>
<name>A0A6P4Z3V1_BRABE</name>
<dbReference type="AlphaFoldDB" id="A0A6P4Z3V1"/>
<organism evidence="1 2">
    <name type="scientific">Branchiostoma belcheri</name>
    <name type="common">Amphioxus</name>
    <dbReference type="NCBI Taxonomy" id="7741"/>
    <lineage>
        <taxon>Eukaryota</taxon>
        <taxon>Metazoa</taxon>
        <taxon>Chordata</taxon>
        <taxon>Cephalochordata</taxon>
        <taxon>Leptocardii</taxon>
        <taxon>Amphioxiformes</taxon>
        <taxon>Branchiostomatidae</taxon>
        <taxon>Branchiostoma</taxon>
    </lineage>
</organism>
<reference evidence="2" key="1">
    <citation type="submission" date="2025-08" db="UniProtKB">
        <authorList>
            <consortium name="RefSeq"/>
        </authorList>
    </citation>
    <scope>IDENTIFICATION</scope>
    <source>
        <tissue evidence="2">Gonad</tissue>
    </source>
</reference>
<dbReference type="CDD" id="cd00024">
    <property type="entry name" value="CD_CSD"/>
    <property type="match status" value="1"/>
</dbReference>
<dbReference type="KEGG" id="bbel:109473190"/>